<dbReference type="STRING" id="857342.A0A2T3AR28"/>
<evidence type="ECO:0000256" key="6">
    <source>
        <dbReference type="ARBA" id="ARBA00022989"/>
    </source>
</evidence>
<evidence type="ECO:0000256" key="8">
    <source>
        <dbReference type="PIRNR" id="PIRNR002744"/>
    </source>
</evidence>
<dbReference type="FunFam" id="1.10.4160.10:FF:000002">
    <property type="entry name" value="Purine-cytosine permease fcyB"/>
    <property type="match status" value="1"/>
</dbReference>
<evidence type="ECO:0000256" key="3">
    <source>
        <dbReference type="ARBA" id="ARBA00022448"/>
    </source>
</evidence>
<feature type="transmembrane region" description="Helical" evidence="9">
    <location>
        <begin position="459"/>
        <end position="481"/>
    </location>
</feature>
<feature type="transmembrane region" description="Helical" evidence="9">
    <location>
        <begin position="195"/>
        <end position="215"/>
    </location>
</feature>
<feature type="transmembrane region" description="Helical" evidence="9">
    <location>
        <begin position="158"/>
        <end position="183"/>
    </location>
</feature>
<keyword evidence="3 8" id="KW-0813">Transport</keyword>
<keyword evidence="11" id="KW-1185">Reference proteome</keyword>
<dbReference type="GO" id="GO:0000329">
    <property type="term" value="C:fungal-type vacuole membrane"/>
    <property type="evidence" value="ECO:0007669"/>
    <property type="project" value="TreeGrafter"/>
</dbReference>
<evidence type="ECO:0000256" key="7">
    <source>
        <dbReference type="ARBA" id="ARBA00023136"/>
    </source>
</evidence>
<evidence type="ECO:0000313" key="10">
    <source>
        <dbReference type="EMBL" id="PSS08706.1"/>
    </source>
</evidence>
<evidence type="ECO:0000256" key="4">
    <source>
        <dbReference type="ARBA" id="ARBA00022553"/>
    </source>
</evidence>
<evidence type="ECO:0008006" key="12">
    <source>
        <dbReference type="Google" id="ProtNLM"/>
    </source>
</evidence>
<dbReference type="InterPro" id="IPR026030">
    <property type="entry name" value="Pur-cyt_permease_Fcy2/21/22"/>
</dbReference>
<dbReference type="FunCoup" id="A0A2T3AR28">
    <property type="interactions" value="30"/>
</dbReference>
<organism evidence="10 11">
    <name type="scientific">Amorphotheca resinae ATCC 22711</name>
    <dbReference type="NCBI Taxonomy" id="857342"/>
    <lineage>
        <taxon>Eukaryota</taxon>
        <taxon>Fungi</taxon>
        <taxon>Dikarya</taxon>
        <taxon>Ascomycota</taxon>
        <taxon>Pezizomycotina</taxon>
        <taxon>Leotiomycetes</taxon>
        <taxon>Helotiales</taxon>
        <taxon>Amorphothecaceae</taxon>
        <taxon>Amorphotheca</taxon>
    </lineage>
</organism>
<dbReference type="InParanoid" id="A0A2T3AR28"/>
<dbReference type="InterPro" id="IPR001248">
    <property type="entry name" value="Pur-cyt_permease"/>
</dbReference>
<evidence type="ECO:0000313" key="11">
    <source>
        <dbReference type="Proteomes" id="UP000241818"/>
    </source>
</evidence>
<dbReference type="GeneID" id="36572877"/>
<keyword evidence="7 8" id="KW-0472">Membrane</keyword>
<dbReference type="Gene3D" id="1.10.4160.10">
    <property type="entry name" value="Hydantoin permease"/>
    <property type="match status" value="1"/>
</dbReference>
<feature type="transmembrane region" description="Helical" evidence="9">
    <location>
        <begin position="410"/>
        <end position="430"/>
    </location>
</feature>
<reference evidence="10 11" key="1">
    <citation type="journal article" date="2018" name="New Phytol.">
        <title>Comparative genomics and transcriptomics depict ericoid mycorrhizal fungi as versatile saprotrophs and plant mutualists.</title>
        <authorList>
            <person name="Martino E."/>
            <person name="Morin E."/>
            <person name="Grelet G.A."/>
            <person name="Kuo A."/>
            <person name="Kohler A."/>
            <person name="Daghino S."/>
            <person name="Barry K.W."/>
            <person name="Cichocki N."/>
            <person name="Clum A."/>
            <person name="Dockter R.B."/>
            <person name="Hainaut M."/>
            <person name="Kuo R.C."/>
            <person name="LaButti K."/>
            <person name="Lindahl B.D."/>
            <person name="Lindquist E.A."/>
            <person name="Lipzen A."/>
            <person name="Khouja H.R."/>
            <person name="Magnuson J."/>
            <person name="Murat C."/>
            <person name="Ohm R.A."/>
            <person name="Singer S.W."/>
            <person name="Spatafora J.W."/>
            <person name="Wang M."/>
            <person name="Veneault-Fourrey C."/>
            <person name="Henrissat B."/>
            <person name="Grigoriev I.V."/>
            <person name="Martin F.M."/>
            <person name="Perotto S."/>
        </authorList>
    </citation>
    <scope>NUCLEOTIDE SEQUENCE [LARGE SCALE GENOMIC DNA]</scope>
    <source>
        <strain evidence="10 11">ATCC 22711</strain>
    </source>
</reference>
<evidence type="ECO:0000256" key="9">
    <source>
        <dbReference type="SAM" id="Phobius"/>
    </source>
</evidence>
<dbReference type="PIRSF" id="PIRSF002744">
    <property type="entry name" value="Pur-cyt_permease"/>
    <property type="match status" value="1"/>
</dbReference>
<feature type="transmembrane region" description="Helical" evidence="9">
    <location>
        <begin position="496"/>
        <end position="515"/>
    </location>
</feature>
<feature type="transmembrane region" description="Helical" evidence="9">
    <location>
        <begin position="293"/>
        <end position="316"/>
    </location>
</feature>
<dbReference type="GO" id="GO:0022857">
    <property type="term" value="F:transmembrane transporter activity"/>
    <property type="evidence" value="ECO:0007669"/>
    <property type="project" value="InterPro"/>
</dbReference>
<dbReference type="GO" id="GO:0005886">
    <property type="term" value="C:plasma membrane"/>
    <property type="evidence" value="ECO:0007669"/>
    <property type="project" value="TreeGrafter"/>
</dbReference>
<dbReference type="PANTHER" id="PTHR31806:SF8">
    <property type="entry name" value="TRANSPORTER, PUTATIVE (AFU_ORTHOLOGUE AFUA_2G03000)-RELATED"/>
    <property type="match status" value="1"/>
</dbReference>
<dbReference type="OrthoDB" id="2116389at2759"/>
<dbReference type="Proteomes" id="UP000241818">
    <property type="component" value="Unassembled WGS sequence"/>
</dbReference>
<keyword evidence="6 9" id="KW-1133">Transmembrane helix</keyword>
<dbReference type="AlphaFoldDB" id="A0A2T3AR28"/>
<proteinExistence type="inferred from homology"/>
<keyword evidence="4" id="KW-0597">Phosphoprotein</keyword>
<dbReference type="GO" id="GO:0015851">
    <property type="term" value="P:nucleobase transport"/>
    <property type="evidence" value="ECO:0007669"/>
    <property type="project" value="UniProtKB-ARBA"/>
</dbReference>
<feature type="transmembrane region" description="Helical" evidence="9">
    <location>
        <begin position="259"/>
        <end position="281"/>
    </location>
</feature>
<dbReference type="Pfam" id="PF02133">
    <property type="entry name" value="Transp_cyt_pur"/>
    <property type="match status" value="1"/>
</dbReference>
<accession>A0A2T3AR28</accession>
<feature type="transmembrane region" description="Helical" evidence="9">
    <location>
        <begin position="222"/>
        <end position="239"/>
    </location>
</feature>
<gene>
    <name evidence="10" type="ORF">M430DRAFT_22933</name>
</gene>
<feature type="transmembrane region" description="Helical" evidence="9">
    <location>
        <begin position="346"/>
        <end position="366"/>
    </location>
</feature>
<dbReference type="PANTHER" id="PTHR31806">
    <property type="entry name" value="PURINE-CYTOSINE PERMEASE FCY2-RELATED"/>
    <property type="match status" value="1"/>
</dbReference>
<evidence type="ECO:0000256" key="2">
    <source>
        <dbReference type="ARBA" id="ARBA00008974"/>
    </source>
</evidence>
<evidence type="ECO:0000256" key="1">
    <source>
        <dbReference type="ARBA" id="ARBA00004141"/>
    </source>
</evidence>
<evidence type="ECO:0000256" key="5">
    <source>
        <dbReference type="ARBA" id="ARBA00022692"/>
    </source>
</evidence>
<dbReference type="RefSeq" id="XP_024717104.1">
    <property type="nucleotide sequence ID" value="XM_024864796.1"/>
</dbReference>
<dbReference type="EMBL" id="KZ679018">
    <property type="protein sequence ID" value="PSS08706.1"/>
    <property type="molecule type" value="Genomic_DNA"/>
</dbReference>
<protein>
    <recommendedName>
        <fullName evidence="12">Nucleoside transporter</fullName>
    </recommendedName>
</protein>
<comment type="subcellular location">
    <subcellularLocation>
        <location evidence="1">Membrane</location>
        <topology evidence="1">Multi-pass membrane protein</topology>
    </subcellularLocation>
</comment>
<keyword evidence="5 9" id="KW-0812">Transmembrane</keyword>
<name>A0A2T3AR28_AMORE</name>
<sequence>MASLELEKGIEITTDSSPLSGGTYTPPHDDLLSNDCELPVVPDNRFFRWARKVENLLGLESRGIHRVEQHEQSQKTTLSFLQIVMLWFSINTAAQNITLGSIGPGVYNLGFTDSALCSVFGALVGSLPVAYTATWGPWSGNRTLICARFTMGWWPVKLCILLNLVVLIGYSMIDAVVAGQILSAVSPHGSLTVEVGIVITAVITFLVTIFGIKIFHHYERYAWVPQCIVLLILAGTAGPKFNINFQATGDSQTIIGNRLSFFGVCLSAAVTYAPCAADFLVYCDPKIATRWKVFLATLVGTSLSFTFTFMIGVGLASGLQDDPVWAAAGAGTGALVVAGYDGLGNFGKFCSVVVALGLIANMVAPIYASGIDFQILGRYPALVPRFLWNVVAVIIFLICALAGRDHLSEIFTNFLALMGYWVVIWIAITLEEHLLFRRSMNPPFIWSDWNRRDKLPHGLAALTAFCVGWAGAVLCMAQYYFTGPIARLVGAEGGDMGNFVGFAWAGIVYPPLRYWELKMFGK</sequence>
<comment type="similarity">
    <text evidence="2 8">Belongs to the purine-cytosine permease (2.A.39) family.</text>
</comment>
<feature type="transmembrane region" description="Helical" evidence="9">
    <location>
        <begin position="386"/>
        <end position="404"/>
    </location>
</feature>